<protein>
    <submittedName>
        <fullName evidence="3">(diamondback moth) hypothetical protein</fullName>
    </submittedName>
</protein>
<sequence length="389" mass="43197">MDVEKLRQDASSIQWSDMQDLPSIDDKVAFLCSNVISIFDKHAPVRPVRLKHRPSPWITDTVRKAMAHRDRLFRRFKKDRTDENWSACRAARNRCNKLCRNAKRRFIFEQIELSSPAGQFPNLWLKAYVLPLPKVPAPTAPNEYRPISILPFLSKILESIVHRQLTMFLSNGGLLNPFQSGFRSGHSTTTALLKVTEDIRCAMEDRRVTVLVLVDFSNAFNAVDHDLLLAVLRCHKISDPAVSWFSSYLRGRQQAIRCGPSDISDWADLSAGVPQGGILSPLLFSTFINLVTSNLLCSYHLYADDLQIYNQVKLDDLDAGIAGVNSDLEEILRWSRSFGISVNPNLQSVVGELTPLKILEIMTTLASAGKSSGGTSAGGAEGEPAAASS</sequence>
<feature type="region of interest" description="Disordered" evidence="1">
    <location>
        <begin position="368"/>
        <end position="389"/>
    </location>
</feature>
<dbReference type="PROSITE" id="PS50878">
    <property type="entry name" value="RT_POL"/>
    <property type="match status" value="1"/>
</dbReference>
<dbReference type="CDD" id="cd01650">
    <property type="entry name" value="RT_nLTR_like"/>
    <property type="match status" value="1"/>
</dbReference>
<name>A0A8S4EHA7_PLUXY</name>
<gene>
    <name evidence="3" type="ORF">PLXY2_LOCUS5464</name>
</gene>
<accession>A0A8S4EHA7</accession>
<reference evidence="3" key="1">
    <citation type="submission" date="2020-11" db="EMBL/GenBank/DDBJ databases">
        <authorList>
            <person name="Whiteford S."/>
        </authorList>
    </citation>
    <scope>NUCLEOTIDE SEQUENCE</scope>
</reference>
<dbReference type="InterPro" id="IPR000477">
    <property type="entry name" value="RT_dom"/>
</dbReference>
<dbReference type="Proteomes" id="UP000653454">
    <property type="component" value="Unassembled WGS sequence"/>
</dbReference>
<dbReference type="PANTHER" id="PTHR33332">
    <property type="entry name" value="REVERSE TRANSCRIPTASE DOMAIN-CONTAINING PROTEIN"/>
    <property type="match status" value="1"/>
</dbReference>
<evidence type="ECO:0000256" key="1">
    <source>
        <dbReference type="SAM" id="MobiDB-lite"/>
    </source>
</evidence>
<organism evidence="3 4">
    <name type="scientific">Plutella xylostella</name>
    <name type="common">Diamondback moth</name>
    <name type="synonym">Plutella maculipennis</name>
    <dbReference type="NCBI Taxonomy" id="51655"/>
    <lineage>
        <taxon>Eukaryota</taxon>
        <taxon>Metazoa</taxon>
        <taxon>Ecdysozoa</taxon>
        <taxon>Arthropoda</taxon>
        <taxon>Hexapoda</taxon>
        <taxon>Insecta</taxon>
        <taxon>Pterygota</taxon>
        <taxon>Neoptera</taxon>
        <taxon>Endopterygota</taxon>
        <taxon>Lepidoptera</taxon>
        <taxon>Glossata</taxon>
        <taxon>Ditrysia</taxon>
        <taxon>Yponomeutoidea</taxon>
        <taxon>Plutellidae</taxon>
        <taxon>Plutella</taxon>
    </lineage>
</organism>
<proteinExistence type="predicted"/>
<dbReference type="AlphaFoldDB" id="A0A8S4EHA7"/>
<evidence type="ECO:0000313" key="4">
    <source>
        <dbReference type="Proteomes" id="UP000653454"/>
    </source>
</evidence>
<dbReference type="GO" id="GO:0071897">
    <property type="term" value="P:DNA biosynthetic process"/>
    <property type="evidence" value="ECO:0007669"/>
    <property type="project" value="UniProtKB-ARBA"/>
</dbReference>
<evidence type="ECO:0000313" key="3">
    <source>
        <dbReference type="EMBL" id="CAG9114816.1"/>
    </source>
</evidence>
<feature type="compositionally biased region" description="Gly residues" evidence="1">
    <location>
        <begin position="371"/>
        <end position="381"/>
    </location>
</feature>
<dbReference type="InterPro" id="IPR043502">
    <property type="entry name" value="DNA/RNA_pol_sf"/>
</dbReference>
<dbReference type="Pfam" id="PF00078">
    <property type="entry name" value="RVT_1"/>
    <property type="match status" value="1"/>
</dbReference>
<keyword evidence="4" id="KW-1185">Reference proteome</keyword>
<evidence type="ECO:0000259" key="2">
    <source>
        <dbReference type="PROSITE" id="PS50878"/>
    </source>
</evidence>
<feature type="domain" description="Reverse transcriptase" evidence="2">
    <location>
        <begin position="113"/>
        <end position="363"/>
    </location>
</feature>
<comment type="caution">
    <text evidence="3">The sequence shown here is derived from an EMBL/GenBank/DDBJ whole genome shotgun (WGS) entry which is preliminary data.</text>
</comment>
<dbReference type="SUPFAM" id="SSF56672">
    <property type="entry name" value="DNA/RNA polymerases"/>
    <property type="match status" value="1"/>
</dbReference>
<dbReference type="EMBL" id="CAJHNJ030000016">
    <property type="protein sequence ID" value="CAG9114816.1"/>
    <property type="molecule type" value="Genomic_DNA"/>
</dbReference>